<feature type="compositionally biased region" description="Polar residues" evidence="1">
    <location>
        <begin position="32"/>
        <end position="42"/>
    </location>
</feature>
<dbReference type="KEGG" id="pgr:PGTG_19489"/>
<dbReference type="VEuPathDB" id="FungiDB:PGTG_19489"/>
<name>E3LA37_PUCGT</name>
<dbReference type="AlphaFoldDB" id="E3LA37"/>
<feature type="compositionally biased region" description="Polar residues" evidence="1">
    <location>
        <begin position="74"/>
        <end position="84"/>
    </location>
</feature>
<evidence type="ECO:0000313" key="2">
    <source>
        <dbReference type="EMBL" id="EFP93412.2"/>
    </source>
</evidence>
<reference key="1">
    <citation type="submission" date="2007-01" db="EMBL/GenBank/DDBJ databases">
        <title>The Genome Sequence of Puccinia graminis f. sp. tritici Strain CRL 75-36-700-3.</title>
        <authorList>
            <consortium name="The Broad Institute Genome Sequencing Platform"/>
            <person name="Birren B."/>
            <person name="Lander E."/>
            <person name="Galagan J."/>
            <person name="Nusbaum C."/>
            <person name="Devon K."/>
            <person name="Cuomo C."/>
            <person name="Jaffe D."/>
            <person name="Butler J."/>
            <person name="Alvarez P."/>
            <person name="Gnerre S."/>
            <person name="Grabherr M."/>
            <person name="Mauceli E."/>
            <person name="Brockman W."/>
            <person name="Young S."/>
            <person name="LaButti K."/>
            <person name="Sykes S."/>
            <person name="DeCaprio D."/>
            <person name="Crawford M."/>
            <person name="Koehrsen M."/>
            <person name="Engels R."/>
            <person name="Montgomery P."/>
            <person name="Pearson M."/>
            <person name="Howarth C."/>
            <person name="Larson L."/>
            <person name="White J."/>
            <person name="Zeng Q."/>
            <person name="Kodira C."/>
            <person name="Yandava C."/>
            <person name="Alvarado L."/>
            <person name="O'Leary S."/>
            <person name="Szabo L."/>
            <person name="Dean R."/>
            <person name="Schein J."/>
        </authorList>
    </citation>
    <scope>NUCLEOTIDE SEQUENCE</scope>
    <source>
        <strain>CRL 75-36-700-3</strain>
    </source>
</reference>
<feature type="compositionally biased region" description="Polar residues" evidence="1">
    <location>
        <begin position="55"/>
        <end position="66"/>
    </location>
</feature>
<evidence type="ECO:0000256" key="1">
    <source>
        <dbReference type="SAM" id="MobiDB-lite"/>
    </source>
</evidence>
<organism evidence="2 3">
    <name type="scientific">Puccinia graminis f. sp. tritici (strain CRL 75-36-700-3 / race SCCL)</name>
    <name type="common">Black stem rust fungus</name>
    <dbReference type="NCBI Taxonomy" id="418459"/>
    <lineage>
        <taxon>Eukaryota</taxon>
        <taxon>Fungi</taxon>
        <taxon>Dikarya</taxon>
        <taxon>Basidiomycota</taxon>
        <taxon>Pucciniomycotina</taxon>
        <taxon>Pucciniomycetes</taxon>
        <taxon>Pucciniales</taxon>
        <taxon>Pucciniaceae</taxon>
        <taxon>Puccinia</taxon>
    </lineage>
</organism>
<feature type="region of interest" description="Disordered" evidence="1">
    <location>
        <begin position="1"/>
        <end position="130"/>
    </location>
</feature>
<reference evidence="3" key="2">
    <citation type="journal article" date="2011" name="Proc. Natl. Acad. Sci. U.S.A.">
        <title>Obligate biotrophy features unraveled by the genomic analysis of rust fungi.</title>
        <authorList>
            <person name="Duplessis S."/>
            <person name="Cuomo C.A."/>
            <person name="Lin Y.-C."/>
            <person name="Aerts A."/>
            <person name="Tisserant E."/>
            <person name="Veneault-Fourrey C."/>
            <person name="Joly D.L."/>
            <person name="Hacquard S."/>
            <person name="Amselem J."/>
            <person name="Cantarel B.L."/>
            <person name="Chiu R."/>
            <person name="Coutinho P.M."/>
            <person name="Feau N."/>
            <person name="Field M."/>
            <person name="Frey P."/>
            <person name="Gelhaye E."/>
            <person name="Goldberg J."/>
            <person name="Grabherr M.G."/>
            <person name="Kodira C.D."/>
            <person name="Kohler A."/>
            <person name="Kuees U."/>
            <person name="Lindquist E.A."/>
            <person name="Lucas S.M."/>
            <person name="Mago R."/>
            <person name="Mauceli E."/>
            <person name="Morin E."/>
            <person name="Murat C."/>
            <person name="Pangilinan J.L."/>
            <person name="Park R."/>
            <person name="Pearson M."/>
            <person name="Quesneville H."/>
            <person name="Rouhier N."/>
            <person name="Sakthikumar S."/>
            <person name="Salamov A.A."/>
            <person name="Schmutz J."/>
            <person name="Selles B."/>
            <person name="Shapiro H."/>
            <person name="Tanguay P."/>
            <person name="Tuskan G.A."/>
            <person name="Henrissat B."/>
            <person name="Van de Peer Y."/>
            <person name="Rouze P."/>
            <person name="Ellis J.G."/>
            <person name="Dodds P.N."/>
            <person name="Schein J.E."/>
            <person name="Zhong S."/>
            <person name="Hamelin R.C."/>
            <person name="Grigoriev I.V."/>
            <person name="Szabo L.J."/>
            <person name="Martin F."/>
        </authorList>
    </citation>
    <scope>NUCLEOTIDE SEQUENCE [LARGE SCALE GENOMIC DNA]</scope>
    <source>
        <strain evidence="3">CRL 75-36-700-3 / race SCCL</strain>
    </source>
</reference>
<keyword evidence="3" id="KW-1185">Reference proteome</keyword>
<accession>E3LA37</accession>
<dbReference type="HOGENOM" id="CLU_1807166_0_0_1"/>
<dbReference type="GeneID" id="10537279"/>
<evidence type="ECO:0000313" key="3">
    <source>
        <dbReference type="Proteomes" id="UP000008783"/>
    </source>
</evidence>
<gene>
    <name evidence="2" type="ORF">PGTG_19489</name>
</gene>
<dbReference type="InParanoid" id="E3LA37"/>
<dbReference type="Proteomes" id="UP000008783">
    <property type="component" value="Unassembled WGS sequence"/>
</dbReference>
<proteinExistence type="predicted"/>
<feature type="compositionally biased region" description="Polar residues" evidence="1">
    <location>
        <begin position="1"/>
        <end position="20"/>
    </location>
</feature>
<dbReference type="EMBL" id="DS178392">
    <property type="protein sequence ID" value="EFP93412.2"/>
    <property type="molecule type" value="Genomic_DNA"/>
</dbReference>
<dbReference type="RefSeq" id="XP_003337831.2">
    <property type="nucleotide sequence ID" value="XM_003337783.2"/>
</dbReference>
<sequence>MSVVVTSDSKSEYQGSNHSSLPAPDTPGPCTRVTTQSSNREFQSGAIRPTVRCTHGNSDQSPSPTLDTPGPRTRVTTQSANCKAQTGPIRPTVRRTHGNGGQLPARLQRGASTTLSAPPACGASRPRPNEDVWSLHSWCSLCT</sequence>
<protein>
    <submittedName>
        <fullName evidence="2">Uncharacterized protein</fullName>
    </submittedName>
</protein>